<comment type="caution">
    <text evidence="1">The sequence shown here is derived from an EMBL/GenBank/DDBJ whole genome shotgun (WGS) entry which is preliminary data.</text>
</comment>
<dbReference type="AlphaFoldDB" id="A0A511K9P9"/>
<evidence type="ECO:0000313" key="2">
    <source>
        <dbReference type="Proteomes" id="UP000321518"/>
    </source>
</evidence>
<dbReference type="Proteomes" id="UP000321518">
    <property type="component" value="Unassembled WGS sequence"/>
</dbReference>
<proteinExistence type="predicted"/>
<dbReference type="EMBL" id="BJWK01000002">
    <property type="protein sequence ID" value="GEM07080.1"/>
    <property type="molecule type" value="Genomic_DNA"/>
</dbReference>
<reference evidence="1 2" key="1">
    <citation type="submission" date="2019-07" db="EMBL/GenBank/DDBJ databases">
        <title>Rhodotorula toruloides NBRC10032 genome sequencing.</title>
        <authorList>
            <person name="Shida Y."/>
            <person name="Takaku H."/>
            <person name="Ogasawara W."/>
            <person name="Mori K."/>
        </authorList>
    </citation>
    <scope>NUCLEOTIDE SEQUENCE [LARGE SCALE GENOMIC DNA]</scope>
    <source>
        <strain evidence="1 2">NBRC10032</strain>
    </source>
</reference>
<organism evidence="1 2">
    <name type="scientific">Rhodotorula toruloides</name>
    <name type="common">Yeast</name>
    <name type="synonym">Rhodosporidium toruloides</name>
    <dbReference type="NCBI Taxonomy" id="5286"/>
    <lineage>
        <taxon>Eukaryota</taxon>
        <taxon>Fungi</taxon>
        <taxon>Dikarya</taxon>
        <taxon>Basidiomycota</taxon>
        <taxon>Pucciniomycotina</taxon>
        <taxon>Microbotryomycetes</taxon>
        <taxon>Sporidiobolales</taxon>
        <taxon>Sporidiobolaceae</taxon>
        <taxon>Rhodotorula</taxon>
    </lineage>
</organism>
<evidence type="ECO:0000313" key="1">
    <source>
        <dbReference type="EMBL" id="GEM07080.1"/>
    </source>
</evidence>
<gene>
    <name evidence="1" type="ORF">Rt10032_c02g1097</name>
</gene>
<sequence>MDELEFLNAVYDIVTARGFSPWAAVADHHFKPVHGDLKYALDEWLNYSHAIELFVAQYIPHRIGTLRRHIPALPERPHCESEHHSGGY</sequence>
<protein>
    <submittedName>
        <fullName evidence="1">Uncharacterized protein</fullName>
    </submittedName>
</protein>
<name>A0A511K9P9_RHOTO</name>
<accession>A0A511K9P9</accession>